<accession>A0ACD5ZAS3</accession>
<sequence length="1073" mass="116636">MVTPVCSLSHVAMVALILLSTSLSLSSSSTTSNNETTMDREALLCVKSHLLDPRGALATWSNNASLDFCRWHGVSCSKQQTQRHRVVALDLEGEGLAGQLPPCVSNLTSLARIHLANNRLTGGVPPELGLLAGLSYLDLSNNALGGKIPANLSSCSGLEVLELGSNSIEGEIPPHLCTSLPSLRTLSLGNNSLSGAAPASIFNSPSIEEIDLSMNQLSGPIPGFPTNSSPSLQIIDLTMNSFTGEIPSSIGNLTSLTSLLLSNNQLQGTIPSTLVRASGMEFLDLIYNNFSGIVPIFVYNFTLLRYLGLGNNAFVGRLPSDMGKTLPNLRILAMSVNHLEGPIPQSLGNASKLEGVYLASNNFSGVIPSFGSLEKLDTLMMFSNSVAAGDWAFLYSLTNCKRLARVSLSENNLRGELPTSVANLSKSIEVLDLGSNRISGTIPDEIDNLYNLTMLYLDGNLLTGKMPSTLGHLSNLGALVLARNQFYGEIPSSLGNLGRLNILQLQENDLTGTIPVDLSRCTSLTELNLSCNSLHGSVPTNLFSGLSQLNVYLDLSYNQLTSSLPFQIGGLINLISLNISHNKFTNQIPSTLGSCLLLQSIHMEGNQLEGSIPQSLMNLKGIMELDFSENNLSGEIPHIFGDFTTLQYLNLSFNNFNGPIPMVGVFSNESEVFVQGNPWLCTDVPMLQLPLCSASEDKRRHPLLKPLVVAGVAFVVVLLVVFMIIIILRKRRKITRSLNNPGKELTVLSYGDLRKATNGFSFSNLIGSGQFGEVYKAVLHTEADPVAIKVFKLNEHGAFDSFISECEALRYIRHRNLVKVITVCSTYDPVGNEFKALVLEFMANGTLESRLHNNFHHYADLTLAARICIAVDIASALDYLHNQCVQPLVHCDLKPSNILFDENNNAHVCDFGLARFLHGCYSSARHNMPASFVGPRGSTGYIAPEYAMGSKISTDGDIYSFGIIILEMLTRKRPTDVLFKDGLTLHKYVEGSYPHYIEVVDPDLLAQFESEQPSHASRIQEQSAIAQVQSCIVKLLKIGLICSSDSPRDRPKAHDVYNNLIAVMEEELNSQNK</sequence>
<reference evidence="1" key="1">
    <citation type="submission" date="2021-05" db="EMBL/GenBank/DDBJ databases">
        <authorList>
            <person name="Scholz U."/>
            <person name="Mascher M."/>
            <person name="Fiebig A."/>
        </authorList>
    </citation>
    <scope>NUCLEOTIDE SEQUENCE [LARGE SCALE GENOMIC DNA]</scope>
</reference>
<dbReference type="EnsemblPlants" id="AVESA.00010b.r2.6DG1157690.1">
    <property type="protein sequence ID" value="AVESA.00010b.r2.6DG1157690.1.CDS"/>
    <property type="gene ID" value="AVESA.00010b.r2.6DG1157690"/>
</dbReference>
<organism evidence="1 2">
    <name type="scientific">Avena sativa</name>
    <name type="common">Oat</name>
    <dbReference type="NCBI Taxonomy" id="4498"/>
    <lineage>
        <taxon>Eukaryota</taxon>
        <taxon>Viridiplantae</taxon>
        <taxon>Streptophyta</taxon>
        <taxon>Embryophyta</taxon>
        <taxon>Tracheophyta</taxon>
        <taxon>Spermatophyta</taxon>
        <taxon>Magnoliopsida</taxon>
        <taxon>Liliopsida</taxon>
        <taxon>Poales</taxon>
        <taxon>Poaceae</taxon>
        <taxon>BOP clade</taxon>
        <taxon>Pooideae</taxon>
        <taxon>Poodae</taxon>
        <taxon>Poeae</taxon>
        <taxon>Poeae Chloroplast Group 1 (Aveneae type)</taxon>
        <taxon>Aveninae</taxon>
        <taxon>Avena</taxon>
    </lineage>
</organism>
<evidence type="ECO:0000313" key="2">
    <source>
        <dbReference type="Proteomes" id="UP001732700"/>
    </source>
</evidence>
<evidence type="ECO:0000313" key="1">
    <source>
        <dbReference type="EnsemblPlants" id="AVESA.00010b.r2.6DG1157690.1.CDS"/>
    </source>
</evidence>
<protein>
    <submittedName>
        <fullName evidence="1">Uncharacterized protein</fullName>
    </submittedName>
</protein>
<name>A0ACD5ZAS3_AVESA</name>
<keyword evidence="2" id="KW-1185">Reference proteome</keyword>
<dbReference type="Proteomes" id="UP001732700">
    <property type="component" value="Chromosome 6D"/>
</dbReference>
<reference evidence="1" key="2">
    <citation type="submission" date="2025-09" db="UniProtKB">
        <authorList>
            <consortium name="EnsemblPlants"/>
        </authorList>
    </citation>
    <scope>IDENTIFICATION</scope>
</reference>
<proteinExistence type="predicted"/>